<evidence type="ECO:0000256" key="3">
    <source>
        <dbReference type="ARBA" id="ARBA00023274"/>
    </source>
</evidence>
<dbReference type="NCBIfam" id="TIGR01038">
    <property type="entry name" value="uL22_arch_euk"/>
    <property type="match status" value="1"/>
</dbReference>
<accession>A0A523BBT0</accession>
<dbReference type="Proteomes" id="UP000317265">
    <property type="component" value="Unassembled WGS sequence"/>
</dbReference>
<comment type="function">
    <text evidence="4 6">This protein binds specifically to 23S rRNA. It makes multiple contacts with different domains of the 23S rRNA in the assembled 50S subunit and ribosome.</text>
</comment>
<dbReference type="Pfam" id="PF00237">
    <property type="entry name" value="Ribosomal_L22"/>
    <property type="match status" value="1"/>
</dbReference>
<dbReference type="NCBIfam" id="NF003260">
    <property type="entry name" value="PRK04223.1"/>
    <property type="match status" value="1"/>
</dbReference>
<dbReference type="InterPro" id="IPR005721">
    <property type="entry name" value="Ribosomal_uL22_euk/arc"/>
</dbReference>
<evidence type="ECO:0000313" key="9">
    <source>
        <dbReference type="Proteomes" id="UP000316080"/>
    </source>
</evidence>
<dbReference type="EMBL" id="RXIH01000044">
    <property type="protein sequence ID" value="RZN55392.1"/>
    <property type="molecule type" value="Genomic_DNA"/>
</dbReference>
<gene>
    <name evidence="4" type="primary">rpl22</name>
    <name evidence="8" type="ORF">DSO09_04370</name>
    <name evidence="7" type="ORF">EF809_05375</name>
</gene>
<dbReference type="GO" id="GO:0003735">
    <property type="term" value="F:structural constituent of ribosome"/>
    <property type="evidence" value="ECO:0007669"/>
    <property type="project" value="UniProtKB-UniRule"/>
</dbReference>
<organism evidence="8 10">
    <name type="scientific">Thermoproteota archaeon</name>
    <dbReference type="NCBI Taxonomy" id="2056631"/>
    <lineage>
        <taxon>Archaea</taxon>
        <taxon>Thermoproteota</taxon>
    </lineage>
</organism>
<keyword evidence="4 6" id="KW-0694">RNA-binding</keyword>
<evidence type="ECO:0000256" key="4">
    <source>
        <dbReference type="HAMAP-Rule" id="MF_01331"/>
    </source>
</evidence>
<dbReference type="AlphaFoldDB" id="A0A523BBT0"/>
<dbReference type="SUPFAM" id="SSF54843">
    <property type="entry name" value="Ribosomal protein L22"/>
    <property type="match status" value="1"/>
</dbReference>
<dbReference type="PANTHER" id="PTHR11593">
    <property type="entry name" value="60S RIBOSOMAL PROTEIN L17"/>
    <property type="match status" value="1"/>
</dbReference>
<name>A0A523BBT0_9CREN</name>
<dbReference type="GO" id="GO:0019843">
    <property type="term" value="F:rRNA binding"/>
    <property type="evidence" value="ECO:0007669"/>
    <property type="project" value="UniProtKB-UniRule"/>
</dbReference>
<evidence type="ECO:0000256" key="6">
    <source>
        <dbReference type="RuleBase" id="RU004007"/>
    </source>
</evidence>
<dbReference type="Gene3D" id="3.90.470.10">
    <property type="entry name" value="Ribosomal protein L22/L17"/>
    <property type="match status" value="1"/>
</dbReference>
<comment type="function">
    <text evidence="4">The globular domain of the protein is located near the polypeptide exit tunnel on the outside of the subunit, while an extended beta-hairpin is found that lines the wall of the exit tunnel in the center of the 70S ribosome.</text>
</comment>
<comment type="similarity">
    <text evidence="1 4 5">Belongs to the universal ribosomal protein uL22 family.</text>
</comment>
<dbReference type="InterPro" id="IPR036394">
    <property type="entry name" value="Ribosomal_uL22_sf"/>
</dbReference>
<dbReference type="GO" id="GO:0022625">
    <property type="term" value="C:cytosolic large ribosomal subunit"/>
    <property type="evidence" value="ECO:0007669"/>
    <property type="project" value="UniProtKB-UniRule"/>
</dbReference>
<evidence type="ECO:0000313" key="7">
    <source>
        <dbReference type="EMBL" id="RZN55392.1"/>
    </source>
</evidence>
<protein>
    <recommendedName>
        <fullName evidence="4">Large ribosomal subunit protein uL22</fullName>
    </recommendedName>
</protein>
<dbReference type="EMBL" id="QNVI01000052">
    <property type="protein sequence ID" value="TDA38393.1"/>
    <property type="molecule type" value="Genomic_DNA"/>
</dbReference>
<dbReference type="Proteomes" id="UP000316080">
    <property type="component" value="Unassembled WGS sequence"/>
</dbReference>
<keyword evidence="2 4" id="KW-0689">Ribosomal protein</keyword>
<dbReference type="HAMAP" id="MF_01331_A">
    <property type="entry name" value="Ribosomal_uL22_A"/>
    <property type="match status" value="1"/>
</dbReference>
<reference evidence="7 9" key="2">
    <citation type="journal article" date="2019" name="Nat. Microbiol.">
        <title>Wide diversity of methane and short-chain alkane metabolisms in uncultured archaea.</title>
        <authorList>
            <person name="Borrel G."/>
            <person name="Adam P.S."/>
            <person name="McKay L.J."/>
            <person name="Chen L.X."/>
            <person name="Sierra-Garcia I.N."/>
            <person name="Sieber C.M."/>
            <person name="Letourneur Q."/>
            <person name="Ghozlane A."/>
            <person name="Andersen G.L."/>
            <person name="Li W.J."/>
            <person name="Hallam S.J."/>
            <person name="Muyzer G."/>
            <person name="de Oliveira V.M."/>
            <person name="Inskeep W.P."/>
            <person name="Banfield J.F."/>
            <person name="Gribaldo S."/>
        </authorList>
    </citation>
    <scope>NUCLEOTIDE SEQUENCE [LARGE SCALE GENOMIC DNA]</scope>
    <source>
        <strain evidence="7">Verst-YHS</strain>
    </source>
</reference>
<keyword evidence="4 6" id="KW-0699">rRNA-binding</keyword>
<dbReference type="GO" id="GO:0002181">
    <property type="term" value="P:cytoplasmic translation"/>
    <property type="evidence" value="ECO:0007669"/>
    <property type="project" value="TreeGrafter"/>
</dbReference>
<comment type="subunit">
    <text evidence="4 6">Part of the 50S ribosomal subunit.</text>
</comment>
<evidence type="ECO:0000256" key="5">
    <source>
        <dbReference type="RuleBase" id="RU004005"/>
    </source>
</evidence>
<dbReference type="InterPro" id="IPR018260">
    <property type="entry name" value="Ribosomal_uL22_CS"/>
</dbReference>
<evidence type="ECO:0000313" key="10">
    <source>
        <dbReference type="Proteomes" id="UP000317265"/>
    </source>
</evidence>
<dbReference type="InterPro" id="IPR057265">
    <property type="entry name" value="Ribosomal_uL22_arc-type"/>
</dbReference>
<sequence>MPEWGYSIQNYDPEKMAKASGRDLHISTKEAVEICNAIRNMKLDEAIEYLKRVIEKKEAIPYRRYRKLLPHHSGISERFGIPTGRYPIKACKAILKVLENAKVNAENKGLNIENLRICHAAAHKGLRIRSYLPRAFGRVDPIRHPLTHVEIVVEEVSK</sequence>
<dbReference type="PANTHER" id="PTHR11593:SF10">
    <property type="entry name" value="60S RIBOSOMAL PROTEIN L17"/>
    <property type="match status" value="1"/>
</dbReference>
<dbReference type="PROSITE" id="PS00464">
    <property type="entry name" value="RIBOSOMAL_L22"/>
    <property type="match status" value="1"/>
</dbReference>
<evidence type="ECO:0000313" key="8">
    <source>
        <dbReference type="EMBL" id="TDA38393.1"/>
    </source>
</evidence>
<dbReference type="InterPro" id="IPR001063">
    <property type="entry name" value="Ribosomal_uL22"/>
</dbReference>
<reference evidence="8 10" key="1">
    <citation type="journal article" date="2019" name="Nat. Microbiol.">
        <title>Expanding anaerobic alkane metabolism in the domain of Archaea.</title>
        <authorList>
            <person name="Wang Y."/>
            <person name="Wegener G."/>
            <person name="Hou J."/>
            <person name="Wang F."/>
            <person name="Xiao X."/>
        </authorList>
    </citation>
    <scope>NUCLEOTIDE SEQUENCE [LARGE SCALE GENOMIC DNA]</scope>
    <source>
        <strain evidence="8">WYZ-LMO11</strain>
    </source>
</reference>
<evidence type="ECO:0000256" key="2">
    <source>
        <dbReference type="ARBA" id="ARBA00022980"/>
    </source>
</evidence>
<proteinExistence type="inferred from homology"/>
<comment type="caution">
    <text evidence="8">The sequence shown here is derived from an EMBL/GenBank/DDBJ whole genome shotgun (WGS) entry which is preliminary data.</text>
</comment>
<keyword evidence="3 4" id="KW-0687">Ribonucleoprotein</keyword>
<evidence type="ECO:0000256" key="1">
    <source>
        <dbReference type="ARBA" id="ARBA00009451"/>
    </source>
</evidence>